<evidence type="ECO:0000313" key="1">
    <source>
        <dbReference type="EMBL" id="KAI4811612.1"/>
    </source>
</evidence>
<name>A0ACB9WE09_CHAAC</name>
<comment type="caution">
    <text evidence="1">The sequence shown here is derived from an EMBL/GenBank/DDBJ whole genome shotgun (WGS) entry which is preliminary data.</text>
</comment>
<sequence>METQYIFYNEYKCDDDLRVYLFIHNAIVSPQKTKISTYDKMWEFMSSRRHSVMVKDIEEGIHRVLTSDYAFLMESTTIEFATQRNCNLTQIGGLIDSKAYGVGTPMGRCPLGLSVGKVALLFVYAPL</sequence>
<accession>A0ACB9WE09</accession>
<dbReference type="EMBL" id="CM043800">
    <property type="protein sequence ID" value="KAI4811612.1"/>
    <property type="molecule type" value="Genomic_DNA"/>
</dbReference>
<reference evidence="1" key="1">
    <citation type="submission" date="2022-05" db="EMBL/GenBank/DDBJ databases">
        <title>Chromosome-level genome of Chaenocephalus aceratus.</title>
        <authorList>
            <person name="Park H."/>
        </authorList>
    </citation>
    <scope>NUCLEOTIDE SEQUENCE</scope>
    <source>
        <strain evidence="1">KU_202001</strain>
    </source>
</reference>
<protein>
    <submittedName>
        <fullName evidence="1">Uncharacterized protein</fullName>
    </submittedName>
</protein>
<proteinExistence type="predicted"/>
<organism evidence="1 2">
    <name type="scientific">Chaenocephalus aceratus</name>
    <name type="common">Blackfin icefish</name>
    <name type="synonym">Chaenichthys aceratus</name>
    <dbReference type="NCBI Taxonomy" id="36190"/>
    <lineage>
        <taxon>Eukaryota</taxon>
        <taxon>Metazoa</taxon>
        <taxon>Chordata</taxon>
        <taxon>Craniata</taxon>
        <taxon>Vertebrata</taxon>
        <taxon>Euteleostomi</taxon>
        <taxon>Actinopterygii</taxon>
        <taxon>Neopterygii</taxon>
        <taxon>Teleostei</taxon>
        <taxon>Neoteleostei</taxon>
        <taxon>Acanthomorphata</taxon>
        <taxon>Eupercaria</taxon>
        <taxon>Perciformes</taxon>
        <taxon>Notothenioidei</taxon>
        <taxon>Channichthyidae</taxon>
        <taxon>Chaenocephalus</taxon>
    </lineage>
</organism>
<keyword evidence="2" id="KW-1185">Reference proteome</keyword>
<evidence type="ECO:0000313" key="2">
    <source>
        <dbReference type="Proteomes" id="UP001057452"/>
    </source>
</evidence>
<dbReference type="Proteomes" id="UP001057452">
    <property type="component" value="Chromosome 16"/>
</dbReference>
<feature type="non-terminal residue" evidence="1">
    <location>
        <position position="127"/>
    </location>
</feature>
<gene>
    <name evidence="1" type="ORF">KUCAC02_014491</name>
</gene>